<gene>
    <name evidence="1" type="ORF">CAL29_17740</name>
</gene>
<dbReference type="AlphaFoldDB" id="A0A261RXX2"/>
<dbReference type="EMBL" id="NEVM01000005">
    <property type="protein sequence ID" value="OZI29934.1"/>
    <property type="molecule type" value="Genomic_DNA"/>
</dbReference>
<evidence type="ECO:0008006" key="3">
    <source>
        <dbReference type="Google" id="ProtNLM"/>
    </source>
</evidence>
<protein>
    <recommendedName>
        <fullName evidence="3">Transcriptional regulator</fullName>
    </recommendedName>
</protein>
<sequence length="75" mass="8286">MIQYKDFIIECAVEAVPAHSGQYQARIFISLLEGGAPVNGFEFPPFPGVRIGTPGMARQGAEQWARTWIDENFSA</sequence>
<evidence type="ECO:0000313" key="2">
    <source>
        <dbReference type="Proteomes" id="UP000216020"/>
    </source>
</evidence>
<dbReference type="RefSeq" id="WP_094854373.1">
    <property type="nucleotide sequence ID" value="NZ_NEVM01000005.1"/>
</dbReference>
<comment type="caution">
    <text evidence="1">The sequence shown here is derived from an EMBL/GenBank/DDBJ whole genome shotgun (WGS) entry which is preliminary data.</text>
</comment>
<proteinExistence type="predicted"/>
<reference evidence="2" key="1">
    <citation type="submission" date="2017-05" db="EMBL/GenBank/DDBJ databases">
        <title>Complete and WGS of Bordetella genogroups.</title>
        <authorList>
            <person name="Spilker T."/>
            <person name="Lipuma J."/>
        </authorList>
    </citation>
    <scope>NUCLEOTIDE SEQUENCE [LARGE SCALE GENOMIC DNA]</scope>
    <source>
        <strain evidence="2">AU16122</strain>
    </source>
</reference>
<organism evidence="1 2">
    <name type="scientific">Bordetella genomosp. 10</name>
    <dbReference type="NCBI Taxonomy" id="1416804"/>
    <lineage>
        <taxon>Bacteria</taxon>
        <taxon>Pseudomonadati</taxon>
        <taxon>Pseudomonadota</taxon>
        <taxon>Betaproteobacteria</taxon>
        <taxon>Burkholderiales</taxon>
        <taxon>Alcaligenaceae</taxon>
        <taxon>Bordetella</taxon>
    </lineage>
</organism>
<evidence type="ECO:0000313" key="1">
    <source>
        <dbReference type="EMBL" id="OZI29934.1"/>
    </source>
</evidence>
<dbReference type="OrthoDB" id="8637017at2"/>
<keyword evidence="2" id="KW-1185">Reference proteome</keyword>
<dbReference type="Proteomes" id="UP000216020">
    <property type="component" value="Unassembled WGS sequence"/>
</dbReference>
<accession>A0A261RXX2</accession>
<name>A0A261RXX2_9BORD</name>